<dbReference type="InterPro" id="IPR001845">
    <property type="entry name" value="HTH_ArsR_DNA-bd_dom"/>
</dbReference>
<dbReference type="PROSITE" id="PS00846">
    <property type="entry name" value="HTH_ARSR_1"/>
    <property type="match status" value="1"/>
</dbReference>
<dbReference type="Pfam" id="PF01022">
    <property type="entry name" value="HTH_5"/>
    <property type="match status" value="1"/>
</dbReference>
<evidence type="ECO:0000313" key="6">
    <source>
        <dbReference type="Proteomes" id="UP000215509"/>
    </source>
</evidence>
<dbReference type="PRINTS" id="PR00778">
    <property type="entry name" value="HTHARSR"/>
</dbReference>
<keyword evidence="2" id="KW-0238">DNA-binding</keyword>
<organism evidence="5 6">
    <name type="scientific">Paenibacillus rigui</name>
    <dbReference type="NCBI Taxonomy" id="554312"/>
    <lineage>
        <taxon>Bacteria</taxon>
        <taxon>Bacillati</taxon>
        <taxon>Bacillota</taxon>
        <taxon>Bacilli</taxon>
        <taxon>Bacillales</taxon>
        <taxon>Paenibacillaceae</taxon>
        <taxon>Paenibacillus</taxon>
    </lineage>
</organism>
<dbReference type="InterPro" id="IPR036390">
    <property type="entry name" value="WH_DNA-bd_sf"/>
</dbReference>
<dbReference type="GO" id="GO:0003677">
    <property type="term" value="F:DNA binding"/>
    <property type="evidence" value="ECO:0007669"/>
    <property type="project" value="UniProtKB-KW"/>
</dbReference>
<dbReference type="SMART" id="SM00418">
    <property type="entry name" value="HTH_ARSR"/>
    <property type="match status" value="1"/>
</dbReference>
<evidence type="ECO:0000256" key="2">
    <source>
        <dbReference type="ARBA" id="ARBA00023125"/>
    </source>
</evidence>
<dbReference type="RefSeq" id="WP_094017834.1">
    <property type="nucleotide sequence ID" value="NZ_NMQW01000049.1"/>
</dbReference>
<dbReference type="InterPro" id="IPR018334">
    <property type="entry name" value="ArsR_HTH"/>
</dbReference>
<dbReference type="Proteomes" id="UP000215509">
    <property type="component" value="Unassembled WGS sequence"/>
</dbReference>
<gene>
    <name evidence="5" type="ORF">CF651_26275</name>
</gene>
<evidence type="ECO:0000256" key="1">
    <source>
        <dbReference type="ARBA" id="ARBA00023015"/>
    </source>
</evidence>
<evidence type="ECO:0000259" key="4">
    <source>
        <dbReference type="PROSITE" id="PS50987"/>
    </source>
</evidence>
<protein>
    <submittedName>
        <fullName evidence="5">Transcriptional regulator</fullName>
    </submittedName>
</protein>
<keyword evidence="1" id="KW-0805">Transcription regulation</keyword>
<dbReference type="PANTHER" id="PTHR33154:SF18">
    <property type="entry name" value="ARSENICAL RESISTANCE OPERON REPRESSOR"/>
    <property type="match status" value="1"/>
</dbReference>
<dbReference type="CDD" id="cd00090">
    <property type="entry name" value="HTH_ARSR"/>
    <property type="match status" value="1"/>
</dbReference>
<sequence length="113" mass="13089">MTDISFKDYESKFKALADEKRLQIMYELTQRGNTCVCDLTDIFEMSQSKLSYHLKILLDAGFITREARGTWSYYEINQEEVSHLLSEELCCIFKSAQEGNNCCEVTNEKEACC</sequence>
<dbReference type="NCBIfam" id="NF033788">
    <property type="entry name" value="HTH_metalloreg"/>
    <property type="match status" value="1"/>
</dbReference>
<keyword evidence="3" id="KW-0804">Transcription</keyword>
<evidence type="ECO:0000256" key="3">
    <source>
        <dbReference type="ARBA" id="ARBA00023163"/>
    </source>
</evidence>
<dbReference type="GO" id="GO:0003700">
    <property type="term" value="F:DNA-binding transcription factor activity"/>
    <property type="evidence" value="ECO:0007669"/>
    <property type="project" value="InterPro"/>
</dbReference>
<dbReference type="InterPro" id="IPR011991">
    <property type="entry name" value="ArsR-like_HTH"/>
</dbReference>
<reference evidence="5 6" key="1">
    <citation type="submission" date="2017-07" db="EMBL/GenBank/DDBJ databases">
        <title>Genome sequencing and assembly of Paenibacillus rigui.</title>
        <authorList>
            <person name="Mayilraj S."/>
        </authorList>
    </citation>
    <scope>NUCLEOTIDE SEQUENCE [LARGE SCALE GENOMIC DNA]</scope>
    <source>
        <strain evidence="5 6">JCM 16352</strain>
    </source>
</reference>
<dbReference type="InterPro" id="IPR051081">
    <property type="entry name" value="HTH_MetalResp_TranReg"/>
</dbReference>
<proteinExistence type="predicted"/>
<comment type="caution">
    <text evidence="5">The sequence shown here is derived from an EMBL/GenBank/DDBJ whole genome shotgun (WGS) entry which is preliminary data.</text>
</comment>
<feature type="domain" description="HTH arsR-type" evidence="4">
    <location>
        <begin position="1"/>
        <end position="96"/>
    </location>
</feature>
<dbReference type="EMBL" id="NMQW01000049">
    <property type="protein sequence ID" value="OXM83242.1"/>
    <property type="molecule type" value="Genomic_DNA"/>
</dbReference>
<keyword evidence="6" id="KW-1185">Reference proteome</keyword>
<dbReference type="InterPro" id="IPR036388">
    <property type="entry name" value="WH-like_DNA-bd_sf"/>
</dbReference>
<dbReference type="SUPFAM" id="SSF46785">
    <property type="entry name" value="Winged helix' DNA-binding domain"/>
    <property type="match status" value="1"/>
</dbReference>
<dbReference type="OrthoDB" id="9798835at2"/>
<dbReference type="Gene3D" id="1.10.10.10">
    <property type="entry name" value="Winged helix-like DNA-binding domain superfamily/Winged helix DNA-binding domain"/>
    <property type="match status" value="1"/>
</dbReference>
<dbReference type="AlphaFoldDB" id="A0A229UIP0"/>
<dbReference type="PANTHER" id="PTHR33154">
    <property type="entry name" value="TRANSCRIPTIONAL REGULATOR, ARSR FAMILY"/>
    <property type="match status" value="1"/>
</dbReference>
<name>A0A229UIP0_9BACL</name>
<accession>A0A229UIP0</accession>
<evidence type="ECO:0000313" key="5">
    <source>
        <dbReference type="EMBL" id="OXM83242.1"/>
    </source>
</evidence>
<dbReference type="PROSITE" id="PS50987">
    <property type="entry name" value="HTH_ARSR_2"/>
    <property type="match status" value="1"/>
</dbReference>